<gene>
    <name evidence="10" type="ORF">AAFC00_000269</name>
</gene>
<dbReference type="Pfam" id="PF04696">
    <property type="entry name" value="Pinin_SDK_memA"/>
    <property type="match status" value="1"/>
</dbReference>
<dbReference type="PANTHER" id="PTHR12707:SF0">
    <property type="entry name" value="PININ"/>
    <property type="match status" value="1"/>
</dbReference>
<proteinExistence type="inferred from homology"/>
<dbReference type="RefSeq" id="XP_069200081.1">
    <property type="nucleotide sequence ID" value="XM_069342148.1"/>
</dbReference>
<reference evidence="10 11" key="1">
    <citation type="submission" date="2024-07" db="EMBL/GenBank/DDBJ databases">
        <title>Draft sequence of the Neodothiora populina.</title>
        <authorList>
            <person name="Drown D.D."/>
            <person name="Schuette U.S."/>
            <person name="Buechlein A.B."/>
            <person name="Rusch D.R."/>
            <person name="Winton L.W."/>
            <person name="Adams G.A."/>
        </authorList>
    </citation>
    <scope>NUCLEOTIDE SEQUENCE [LARGE SCALE GENOMIC DNA]</scope>
    <source>
        <strain evidence="10 11">CPC 39397</strain>
    </source>
</reference>
<evidence type="ECO:0000256" key="2">
    <source>
        <dbReference type="ARBA" id="ARBA00010386"/>
    </source>
</evidence>
<feature type="compositionally biased region" description="Acidic residues" evidence="8">
    <location>
        <begin position="348"/>
        <end position="363"/>
    </location>
</feature>
<dbReference type="InterPro" id="IPR006786">
    <property type="entry name" value="Pinin_SDK_MemA"/>
</dbReference>
<evidence type="ECO:0000313" key="11">
    <source>
        <dbReference type="Proteomes" id="UP001562354"/>
    </source>
</evidence>
<feature type="region of interest" description="Disordered" evidence="8">
    <location>
        <begin position="17"/>
        <end position="167"/>
    </location>
</feature>
<keyword evidence="5" id="KW-0804">Transcription</keyword>
<feature type="compositionally biased region" description="Acidic residues" evidence="8">
    <location>
        <begin position="42"/>
        <end position="51"/>
    </location>
</feature>
<feature type="region of interest" description="Disordered" evidence="8">
    <location>
        <begin position="248"/>
        <end position="363"/>
    </location>
</feature>
<feature type="compositionally biased region" description="Basic and acidic residues" evidence="8">
    <location>
        <begin position="308"/>
        <end position="346"/>
    </location>
</feature>
<dbReference type="EMBL" id="JBFMKM010000009">
    <property type="protein sequence ID" value="KAL1303806.1"/>
    <property type="molecule type" value="Genomic_DNA"/>
</dbReference>
<evidence type="ECO:0000256" key="3">
    <source>
        <dbReference type="ARBA" id="ARBA00022664"/>
    </source>
</evidence>
<sequence length="363" mass="41340">MLLYGCHNTMAQPSLASAVVLEEPASPSPPPQAGSKRSQPAEADDRDEADSDTATSPKRQRTSLEGRSEQVRENGSRRRREDNAHAPSHTLSARKGSIPSEGRRVDETRDRRRNQRLFGALLGGQGGTAAPRAPRDSAIAKRRAEQEERRREEARRREAELGQRQQERLQKLQKERALRQRSVGEMNLRIRHEHLRALAGFLQTDAEPRIYYEPWKLRPEEEDRIKHQKEDVEILIDRELDDLADLKKKWREQDGEPDRTRDPIESVSCMPHDDISGDGNDQRGRVAPEDIEDPQQERPQGTNNTEEIEQRGTIERAPSPERAAEGPGSEENHRDHQHDAERKSSIDDTGDVVVEGDEDTVIY</sequence>
<evidence type="ECO:0000256" key="8">
    <source>
        <dbReference type="SAM" id="MobiDB-lite"/>
    </source>
</evidence>
<keyword evidence="11" id="KW-1185">Reference proteome</keyword>
<comment type="subcellular location">
    <subcellularLocation>
        <location evidence="1">Nucleus</location>
    </subcellularLocation>
</comment>
<keyword evidence="3" id="KW-0507">mRNA processing</keyword>
<keyword evidence="7" id="KW-0539">Nucleus</keyword>
<feature type="domain" description="Pinin/SDK/MemA protein" evidence="9">
    <location>
        <begin position="109"/>
        <end position="230"/>
    </location>
</feature>
<dbReference type="InterPro" id="IPR039853">
    <property type="entry name" value="Pinin"/>
</dbReference>
<evidence type="ECO:0000256" key="7">
    <source>
        <dbReference type="ARBA" id="ARBA00023242"/>
    </source>
</evidence>
<feature type="compositionally biased region" description="Basic and acidic residues" evidence="8">
    <location>
        <begin position="62"/>
        <end position="84"/>
    </location>
</feature>
<accession>A0ABR3PCC7</accession>
<evidence type="ECO:0000256" key="4">
    <source>
        <dbReference type="ARBA" id="ARBA00023015"/>
    </source>
</evidence>
<evidence type="ECO:0000259" key="9">
    <source>
        <dbReference type="Pfam" id="PF04696"/>
    </source>
</evidence>
<evidence type="ECO:0000313" key="10">
    <source>
        <dbReference type="EMBL" id="KAL1303806.1"/>
    </source>
</evidence>
<keyword evidence="4" id="KW-0805">Transcription regulation</keyword>
<feature type="compositionally biased region" description="Basic and acidic residues" evidence="8">
    <location>
        <begin position="101"/>
        <end position="110"/>
    </location>
</feature>
<comment type="similarity">
    <text evidence="2">Belongs to the pinin family.</text>
</comment>
<dbReference type="GeneID" id="95973972"/>
<feature type="compositionally biased region" description="Basic and acidic residues" evidence="8">
    <location>
        <begin position="271"/>
        <end position="288"/>
    </location>
</feature>
<organism evidence="10 11">
    <name type="scientific">Neodothiora populina</name>
    <dbReference type="NCBI Taxonomy" id="2781224"/>
    <lineage>
        <taxon>Eukaryota</taxon>
        <taxon>Fungi</taxon>
        <taxon>Dikarya</taxon>
        <taxon>Ascomycota</taxon>
        <taxon>Pezizomycotina</taxon>
        <taxon>Dothideomycetes</taxon>
        <taxon>Dothideomycetidae</taxon>
        <taxon>Dothideales</taxon>
        <taxon>Dothioraceae</taxon>
        <taxon>Neodothiora</taxon>
    </lineage>
</organism>
<protein>
    <recommendedName>
        <fullName evidence="9">Pinin/SDK/MemA protein domain-containing protein</fullName>
    </recommendedName>
</protein>
<dbReference type="Proteomes" id="UP001562354">
    <property type="component" value="Unassembled WGS sequence"/>
</dbReference>
<dbReference type="PANTHER" id="PTHR12707">
    <property type="entry name" value="PINN"/>
    <property type="match status" value="1"/>
</dbReference>
<name>A0ABR3PCC7_9PEZI</name>
<feature type="compositionally biased region" description="Basic and acidic residues" evidence="8">
    <location>
        <begin position="133"/>
        <end position="167"/>
    </location>
</feature>
<evidence type="ECO:0000256" key="5">
    <source>
        <dbReference type="ARBA" id="ARBA00023163"/>
    </source>
</evidence>
<evidence type="ECO:0000256" key="6">
    <source>
        <dbReference type="ARBA" id="ARBA00023187"/>
    </source>
</evidence>
<keyword evidence="6" id="KW-0508">mRNA splicing</keyword>
<comment type="caution">
    <text evidence="10">The sequence shown here is derived from an EMBL/GenBank/DDBJ whole genome shotgun (WGS) entry which is preliminary data.</text>
</comment>
<evidence type="ECO:0000256" key="1">
    <source>
        <dbReference type="ARBA" id="ARBA00004123"/>
    </source>
</evidence>
<feature type="compositionally biased region" description="Basic and acidic residues" evidence="8">
    <location>
        <begin position="248"/>
        <end position="264"/>
    </location>
</feature>